<evidence type="ECO:0000313" key="1">
    <source>
        <dbReference type="EMBL" id="KAJ1103642.1"/>
    </source>
</evidence>
<evidence type="ECO:0000313" key="2">
    <source>
        <dbReference type="Proteomes" id="UP001066276"/>
    </source>
</evidence>
<comment type="caution">
    <text evidence="1">The sequence shown here is derived from an EMBL/GenBank/DDBJ whole genome shotgun (WGS) entry which is preliminary data.</text>
</comment>
<proteinExistence type="predicted"/>
<accession>A0AAV7MJZ0</accession>
<dbReference type="Proteomes" id="UP001066276">
    <property type="component" value="Chromosome 9"/>
</dbReference>
<gene>
    <name evidence="1" type="ORF">NDU88_001063</name>
</gene>
<organism evidence="1 2">
    <name type="scientific">Pleurodeles waltl</name>
    <name type="common">Iberian ribbed newt</name>
    <dbReference type="NCBI Taxonomy" id="8319"/>
    <lineage>
        <taxon>Eukaryota</taxon>
        <taxon>Metazoa</taxon>
        <taxon>Chordata</taxon>
        <taxon>Craniata</taxon>
        <taxon>Vertebrata</taxon>
        <taxon>Euteleostomi</taxon>
        <taxon>Amphibia</taxon>
        <taxon>Batrachia</taxon>
        <taxon>Caudata</taxon>
        <taxon>Salamandroidea</taxon>
        <taxon>Salamandridae</taxon>
        <taxon>Pleurodelinae</taxon>
        <taxon>Pleurodeles</taxon>
    </lineage>
</organism>
<dbReference type="EMBL" id="JANPWB010000013">
    <property type="protein sequence ID" value="KAJ1103642.1"/>
    <property type="molecule type" value="Genomic_DNA"/>
</dbReference>
<reference evidence="1" key="1">
    <citation type="journal article" date="2022" name="bioRxiv">
        <title>Sequencing and chromosome-scale assembly of the giantPleurodeles waltlgenome.</title>
        <authorList>
            <person name="Brown T."/>
            <person name="Elewa A."/>
            <person name="Iarovenko S."/>
            <person name="Subramanian E."/>
            <person name="Araus A.J."/>
            <person name="Petzold A."/>
            <person name="Susuki M."/>
            <person name="Suzuki K.-i.T."/>
            <person name="Hayashi T."/>
            <person name="Toyoda A."/>
            <person name="Oliveira C."/>
            <person name="Osipova E."/>
            <person name="Leigh N.D."/>
            <person name="Simon A."/>
            <person name="Yun M.H."/>
        </authorList>
    </citation>
    <scope>NUCLEOTIDE SEQUENCE</scope>
    <source>
        <strain evidence="1">20211129_DDA</strain>
        <tissue evidence="1">Liver</tissue>
    </source>
</reference>
<dbReference type="AlphaFoldDB" id="A0AAV7MJZ0"/>
<name>A0AAV7MJZ0_PLEWA</name>
<sequence>MPAKPLPDGSSVPLVDLYVYFFFSELALQAQPVGRYSREALGAVTEAAVLSLGISLSSSIPGCHSWSSAVEPQSAGLYPRLCLQQCVVESLGISLSSSIPGCHCGASTCGPLPLGGAVPRRCRHRAAAPGCRRAGSAGGRVPRLCHGRAGAVSCSRGGGARVPLPPQRPAARGYGPVLPRTLRELSCIQERLTSVPSEIPVLS</sequence>
<keyword evidence="2" id="KW-1185">Reference proteome</keyword>
<protein>
    <submittedName>
        <fullName evidence="1">Uncharacterized protein</fullName>
    </submittedName>
</protein>